<proteinExistence type="inferred from homology"/>
<dbReference type="UniPathway" id="UPA00060"/>
<dbReference type="PANTHER" id="PTHR43209:SF1">
    <property type="entry name" value="TRNA SULFURTRANSFERASE"/>
    <property type="match status" value="1"/>
</dbReference>
<dbReference type="GO" id="GO:0052837">
    <property type="term" value="P:thiazole biosynthetic process"/>
    <property type="evidence" value="ECO:0007669"/>
    <property type="project" value="TreeGrafter"/>
</dbReference>
<dbReference type="InterPro" id="IPR049961">
    <property type="entry name" value="ThiI_N"/>
</dbReference>
<evidence type="ECO:0000256" key="12">
    <source>
        <dbReference type="ARBA" id="ARBA00061472"/>
    </source>
</evidence>
<keyword evidence="6 18" id="KW-0067">ATP-binding</keyword>
<dbReference type="InterPro" id="IPR003720">
    <property type="entry name" value="tRNA_STrfase"/>
</dbReference>
<evidence type="ECO:0000259" key="19">
    <source>
        <dbReference type="PROSITE" id="PS51165"/>
    </source>
</evidence>
<evidence type="ECO:0000256" key="16">
    <source>
        <dbReference type="ARBA" id="ARBA00077849"/>
    </source>
</evidence>
<dbReference type="GO" id="GO:0004810">
    <property type="term" value="F:CCA tRNA nucleotidyltransferase activity"/>
    <property type="evidence" value="ECO:0007669"/>
    <property type="project" value="InterPro"/>
</dbReference>
<dbReference type="GO" id="GO:0005829">
    <property type="term" value="C:cytosol"/>
    <property type="evidence" value="ECO:0007669"/>
    <property type="project" value="TreeGrafter"/>
</dbReference>
<evidence type="ECO:0000256" key="15">
    <source>
        <dbReference type="ARBA" id="ARBA00075337"/>
    </source>
</evidence>
<dbReference type="SUPFAM" id="SSF143437">
    <property type="entry name" value="THUMP domain-like"/>
    <property type="match status" value="1"/>
</dbReference>
<evidence type="ECO:0000256" key="13">
    <source>
        <dbReference type="ARBA" id="ARBA00066827"/>
    </source>
</evidence>
<dbReference type="AlphaFoldDB" id="A0A1F6NX74"/>
<protein>
    <recommendedName>
        <fullName evidence="14 18">Probable tRNA sulfurtransferase</fullName>
        <ecNumber evidence="13 18">2.8.1.4</ecNumber>
    </recommendedName>
    <alternativeName>
        <fullName evidence="15 18">Sulfur carrier protein ThiS sulfurtransferase</fullName>
    </alternativeName>
    <alternativeName>
        <fullName evidence="16 18">Thiamine biosynthesis protein ThiI</fullName>
    </alternativeName>
    <alternativeName>
        <fullName evidence="17 18">tRNA 4-thiouridine synthase</fullName>
    </alternativeName>
</protein>
<feature type="binding site" evidence="18">
    <location>
        <position position="275"/>
    </location>
    <ligand>
        <name>ATP</name>
        <dbReference type="ChEBI" id="CHEBI:30616"/>
    </ligand>
</feature>
<feature type="binding site" evidence="18">
    <location>
        <begin position="196"/>
        <end position="197"/>
    </location>
    <ligand>
        <name>ATP</name>
        <dbReference type="ChEBI" id="CHEBI:30616"/>
    </ligand>
</feature>
<evidence type="ECO:0000256" key="17">
    <source>
        <dbReference type="ARBA" id="ARBA00080570"/>
    </source>
</evidence>
<accession>A0A1F6NX74</accession>
<dbReference type="GO" id="GO:0009228">
    <property type="term" value="P:thiamine biosynthetic process"/>
    <property type="evidence" value="ECO:0007669"/>
    <property type="project" value="UniProtKB-KW"/>
</dbReference>
<keyword evidence="5 18" id="KW-0547">Nucleotide-binding</keyword>
<comment type="function">
    <text evidence="11 18">Catalyzes the ATP-dependent transfer of a sulfur to tRNA to produce 4-thiouridine in position 8 of tRNAs, which functions as a near-UV photosensor. Also catalyzes the transfer of sulfur to the sulfur carrier protein ThiS, forming ThiS-thiocarboxylate. This is a step in the synthesis of thiazole, in the thiamine biosynthesis pathway. The sulfur is donated as persulfide by IscS.</text>
</comment>
<reference evidence="20 21" key="1">
    <citation type="journal article" date="2016" name="Nat. Commun.">
        <title>Thousands of microbial genomes shed light on interconnected biogeochemical processes in an aquifer system.</title>
        <authorList>
            <person name="Anantharaman K."/>
            <person name="Brown C.T."/>
            <person name="Hug L.A."/>
            <person name="Sharon I."/>
            <person name="Castelle C.J."/>
            <person name="Probst A.J."/>
            <person name="Thomas B.C."/>
            <person name="Singh A."/>
            <person name="Wilkins M.J."/>
            <person name="Karaoz U."/>
            <person name="Brodie E.L."/>
            <person name="Williams K.H."/>
            <person name="Hubbard S.S."/>
            <person name="Banfield J.F."/>
        </authorList>
    </citation>
    <scope>NUCLEOTIDE SEQUENCE [LARGE SCALE GENOMIC DNA]</scope>
</reference>
<dbReference type="InterPro" id="IPR014729">
    <property type="entry name" value="Rossmann-like_a/b/a_fold"/>
</dbReference>
<dbReference type="PROSITE" id="PS51165">
    <property type="entry name" value="THUMP"/>
    <property type="match status" value="1"/>
</dbReference>
<comment type="catalytic activity">
    <reaction evidence="10 18">
        <text>[ThiS sulfur-carrier protein]-C-terminal Gly-Gly-AMP + S-sulfanyl-L-cysteinyl-[cysteine desulfurase] + AH2 = [ThiS sulfur-carrier protein]-C-terminal-Gly-aminoethanethioate + L-cysteinyl-[cysteine desulfurase] + A + AMP + 2 H(+)</text>
        <dbReference type="Rhea" id="RHEA:43340"/>
        <dbReference type="Rhea" id="RHEA-COMP:12157"/>
        <dbReference type="Rhea" id="RHEA-COMP:12158"/>
        <dbReference type="Rhea" id="RHEA-COMP:12910"/>
        <dbReference type="Rhea" id="RHEA-COMP:19908"/>
        <dbReference type="ChEBI" id="CHEBI:13193"/>
        <dbReference type="ChEBI" id="CHEBI:15378"/>
        <dbReference type="ChEBI" id="CHEBI:17499"/>
        <dbReference type="ChEBI" id="CHEBI:29950"/>
        <dbReference type="ChEBI" id="CHEBI:61963"/>
        <dbReference type="ChEBI" id="CHEBI:90618"/>
        <dbReference type="ChEBI" id="CHEBI:232372"/>
        <dbReference type="ChEBI" id="CHEBI:456215"/>
    </reaction>
</comment>
<feature type="binding site" evidence="18">
    <location>
        <position position="284"/>
    </location>
    <ligand>
        <name>ATP</name>
        <dbReference type="ChEBI" id="CHEBI:30616"/>
    </ligand>
</feature>
<dbReference type="InterPro" id="IPR004114">
    <property type="entry name" value="THUMP_dom"/>
</dbReference>
<dbReference type="GO" id="GO:0140741">
    <property type="term" value="F:tRNA-uracil-4 sulfurtransferase activity"/>
    <property type="evidence" value="ECO:0007669"/>
    <property type="project" value="UniProtKB-EC"/>
</dbReference>
<dbReference type="GO" id="GO:0000049">
    <property type="term" value="F:tRNA binding"/>
    <property type="evidence" value="ECO:0007669"/>
    <property type="project" value="UniProtKB-UniRule"/>
</dbReference>
<dbReference type="GO" id="GO:0002937">
    <property type="term" value="P:tRNA 4-thiouridine biosynthesis"/>
    <property type="evidence" value="ECO:0007669"/>
    <property type="project" value="TreeGrafter"/>
</dbReference>
<evidence type="ECO:0000256" key="3">
    <source>
        <dbReference type="ARBA" id="ARBA00022555"/>
    </source>
</evidence>
<keyword evidence="3 18" id="KW-0820">tRNA-binding</keyword>
<dbReference type="CDD" id="cd11716">
    <property type="entry name" value="THUMP_ThiI"/>
    <property type="match status" value="1"/>
</dbReference>
<evidence type="ECO:0000256" key="1">
    <source>
        <dbReference type="ARBA" id="ARBA00004496"/>
    </source>
</evidence>
<dbReference type="Gene3D" id="3.40.50.620">
    <property type="entry name" value="HUPs"/>
    <property type="match status" value="1"/>
</dbReference>
<dbReference type="Pfam" id="PF02568">
    <property type="entry name" value="ThiI"/>
    <property type="match status" value="1"/>
</dbReference>
<evidence type="ECO:0000256" key="11">
    <source>
        <dbReference type="ARBA" id="ARBA00058382"/>
    </source>
</evidence>
<gene>
    <name evidence="18" type="primary">thiI</name>
    <name evidence="20" type="ORF">A2537_03175</name>
</gene>
<evidence type="ECO:0000256" key="7">
    <source>
        <dbReference type="ARBA" id="ARBA00022884"/>
    </source>
</evidence>
<dbReference type="Pfam" id="PF02926">
    <property type="entry name" value="THUMP"/>
    <property type="match status" value="1"/>
</dbReference>
<dbReference type="Proteomes" id="UP000178490">
    <property type="component" value="Unassembled WGS sequence"/>
</dbReference>
<comment type="catalytic activity">
    <reaction evidence="9 18">
        <text>[ThiI sulfur-carrier protein]-S-sulfanyl-L-cysteine + a uridine in tRNA + 2 reduced [2Fe-2S]-[ferredoxin] + ATP + H(+) = [ThiI sulfur-carrier protein]-L-cysteine + a 4-thiouridine in tRNA + 2 oxidized [2Fe-2S]-[ferredoxin] + AMP + diphosphate</text>
        <dbReference type="Rhea" id="RHEA:24176"/>
        <dbReference type="Rhea" id="RHEA-COMP:10000"/>
        <dbReference type="Rhea" id="RHEA-COMP:10001"/>
        <dbReference type="Rhea" id="RHEA-COMP:13337"/>
        <dbReference type="Rhea" id="RHEA-COMP:13338"/>
        <dbReference type="Rhea" id="RHEA-COMP:13339"/>
        <dbReference type="Rhea" id="RHEA-COMP:13340"/>
        <dbReference type="ChEBI" id="CHEBI:15378"/>
        <dbReference type="ChEBI" id="CHEBI:29950"/>
        <dbReference type="ChEBI" id="CHEBI:30616"/>
        <dbReference type="ChEBI" id="CHEBI:33019"/>
        <dbReference type="ChEBI" id="CHEBI:33737"/>
        <dbReference type="ChEBI" id="CHEBI:33738"/>
        <dbReference type="ChEBI" id="CHEBI:61963"/>
        <dbReference type="ChEBI" id="CHEBI:65315"/>
        <dbReference type="ChEBI" id="CHEBI:136798"/>
        <dbReference type="ChEBI" id="CHEBI:456215"/>
        <dbReference type="EC" id="2.8.1.4"/>
    </reaction>
</comment>
<dbReference type="SUPFAM" id="SSF52402">
    <property type="entry name" value="Adenine nucleotide alpha hydrolases-like"/>
    <property type="match status" value="1"/>
</dbReference>
<evidence type="ECO:0000313" key="21">
    <source>
        <dbReference type="Proteomes" id="UP000178490"/>
    </source>
</evidence>
<comment type="caution">
    <text evidence="20">The sequence shown here is derived from an EMBL/GenBank/DDBJ whole genome shotgun (WGS) entry which is preliminary data.</text>
</comment>
<evidence type="ECO:0000256" key="5">
    <source>
        <dbReference type="ARBA" id="ARBA00022741"/>
    </source>
</evidence>
<dbReference type="InterPro" id="IPR049962">
    <property type="entry name" value="THUMP_ThiI"/>
</dbReference>
<dbReference type="CDD" id="cd01712">
    <property type="entry name" value="PPase_ThiI"/>
    <property type="match status" value="1"/>
</dbReference>
<dbReference type="EMBL" id="MFRC01000064">
    <property type="protein sequence ID" value="OGH88532.1"/>
    <property type="molecule type" value="Genomic_DNA"/>
</dbReference>
<dbReference type="NCBIfam" id="TIGR00342">
    <property type="entry name" value="tRNA uracil 4-sulfurtransferase ThiI"/>
    <property type="match status" value="1"/>
</dbReference>
<keyword evidence="7 18" id="KW-0694">RNA-binding</keyword>
<keyword evidence="8 18" id="KW-0784">Thiamine biosynthesis</keyword>
<evidence type="ECO:0000256" key="4">
    <source>
        <dbReference type="ARBA" id="ARBA00022679"/>
    </source>
</evidence>
<comment type="subcellular location">
    <subcellularLocation>
        <location evidence="1 18">Cytoplasm</location>
    </subcellularLocation>
</comment>
<dbReference type="HAMAP" id="MF_00021">
    <property type="entry name" value="ThiI"/>
    <property type="match status" value="1"/>
</dbReference>
<organism evidence="20 21">
    <name type="scientific">Candidatus Magasanikbacteria bacterium RIFOXYD2_FULL_36_9</name>
    <dbReference type="NCBI Taxonomy" id="1798707"/>
    <lineage>
        <taxon>Bacteria</taxon>
        <taxon>Candidatus Magasanikiibacteriota</taxon>
    </lineage>
</organism>
<keyword evidence="2 18" id="KW-0963">Cytoplasm</keyword>
<sequence length="374" mass="42070">MNLIAHFDEIFLKGNNQKLFIECLKNNLCALFPGTKVKRIEAGLWIENFQEIDIARLALVPGVANFAVAFKCELDIVKITQAVINYNWGIDISTFRIKAERSDKRYPLNSLEIEKKLGSEINIKFGYKVNLKKPDLTIYINIGSEDAIIYGNRYTGAGGLPSGSSGKVMCLLSGGIDSPVAAYKMMCRGAEIELVHFQNQTQVTQEVSQKIMDLTAVLARYHGKIHLHIVPFAEWQKQIVINIPSDYRMLLTRRIMFRIANSIAKKRKCQALITGDSLGQVASQTLENLTAVYQAVDILKLAPLIGENKITITALARQLETLEISNRPYEDCCSLFVAKHPQTKARLMDVQALEKKLDLTTIDKTEYNSYYIGM</sequence>
<dbReference type="GO" id="GO:0005524">
    <property type="term" value="F:ATP binding"/>
    <property type="evidence" value="ECO:0007669"/>
    <property type="project" value="UniProtKB-UniRule"/>
</dbReference>
<feature type="binding site" evidence="18">
    <location>
        <begin position="171"/>
        <end position="172"/>
    </location>
    <ligand>
        <name>ATP</name>
        <dbReference type="ChEBI" id="CHEBI:30616"/>
    </ligand>
</feature>
<dbReference type="PANTHER" id="PTHR43209">
    <property type="entry name" value="TRNA SULFURTRANSFERASE"/>
    <property type="match status" value="1"/>
</dbReference>
<evidence type="ECO:0000256" key="18">
    <source>
        <dbReference type="HAMAP-Rule" id="MF_00021"/>
    </source>
</evidence>
<dbReference type="GO" id="GO:0009229">
    <property type="term" value="P:thiamine diphosphate biosynthetic process"/>
    <property type="evidence" value="ECO:0007669"/>
    <property type="project" value="UniProtKB-UniRule"/>
</dbReference>
<dbReference type="FunFam" id="3.40.50.620:FF:000053">
    <property type="entry name" value="Probable tRNA sulfurtransferase"/>
    <property type="match status" value="1"/>
</dbReference>
<evidence type="ECO:0000313" key="20">
    <source>
        <dbReference type="EMBL" id="OGH88532.1"/>
    </source>
</evidence>
<keyword evidence="4 18" id="KW-0808">Transferase</keyword>
<evidence type="ECO:0000256" key="6">
    <source>
        <dbReference type="ARBA" id="ARBA00022840"/>
    </source>
</evidence>
<evidence type="ECO:0000256" key="14">
    <source>
        <dbReference type="ARBA" id="ARBA00071867"/>
    </source>
</evidence>
<evidence type="ECO:0000256" key="2">
    <source>
        <dbReference type="ARBA" id="ARBA00022490"/>
    </source>
</evidence>
<dbReference type="Gene3D" id="3.30.2130.30">
    <property type="match status" value="1"/>
</dbReference>
<evidence type="ECO:0000256" key="9">
    <source>
        <dbReference type="ARBA" id="ARBA00050570"/>
    </source>
</evidence>
<dbReference type="SMART" id="SM00981">
    <property type="entry name" value="THUMP"/>
    <property type="match status" value="1"/>
</dbReference>
<feature type="domain" description="THUMP" evidence="19">
    <location>
        <begin position="51"/>
        <end position="153"/>
    </location>
</feature>
<dbReference type="InterPro" id="IPR020536">
    <property type="entry name" value="ThiI_AANH"/>
</dbReference>
<dbReference type="InterPro" id="IPR050102">
    <property type="entry name" value="tRNA_sulfurtransferase_ThiI"/>
</dbReference>
<name>A0A1F6NX74_9BACT</name>
<dbReference type="EC" id="2.8.1.4" evidence="13 18"/>
<evidence type="ECO:0000256" key="8">
    <source>
        <dbReference type="ARBA" id="ARBA00022977"/>
    </source>
</evidence>
<feature type="binding site" evidence="18">
    <location>
        <position position="253"/>
    </location>
    <ligand>
        <name>ATP</name>
        <dbReference type="ChEBI" id="CHEBI:30616"/>
    </ligand>
</feature>
<comment type="similarity">
    <text evidence="12 18">Belongs to the ThiI family.</text>
</comment>
<comment type="pathway">
    <text evidence="18">Cofactor biosynthesis; thiamine diphosphate biosynthesis.</text>
</comment>
<evidence type="ECO:0000256" key="10">
    <source>
        <dbReference type="ARBA" id="ARBA00052330"/>
    </source>
</evidence>